<dbReference type="EMBL" id="RRYP01015085">
    <property type="protein sequence ID" value="TNV75672.1"/>
    <property type="molecule type" value="Genomic_DNA"/>
</dbReference>
<dbReference type="InterPro" id="IPR002569">
    <property type="entry name" value="Met_Sox_Rdtase_MsrA_dom"/>
</dbReference>
<feature type="domain" description="Peptide methionine sulphoxide reductase MsrA" evidence="5">
    <location>
        <begin position="37"/>
        <end position="180"/>
    </location>
</feature>
<dbReference type="Pfam" id="PF01625">
    <property type="entry name" value="PMSR"/>
    <property type="match status" value="1"/>
</dbReference>
<organism evidence="6 7">
    <name type="scientific">Halteria grandinella</name>
    <dbReference type="NCBI Taxonomy" id="5974"/>
    <lineage>
        <taxon>Eukaryota</taxon>
        <taxon>Sar</taxon>
        <taxon>Alveolata</taxon>
        <taxon>Ciliophora</taxon>
        <taxon>Intramacronucleata</taxon>
        <taxon>Spirotrichea</taxon>
        <taxon>Stichotrichia</taxon>
        <taxon>Sporadotrichida</taxon>
        <taxon>Halteriidae</taxon>
        <taxon>Halteria</taxon>
    </lineage>
</organism>
<protein>
    <recommendedName>
        <fullName evidence="2">peptide-methionine (S)-S-oxide reductase</fullName>
        <ecNumber evidence="2">1.8.4.11</ecNumber>
    </recommendedName>
    <alternativeName>
        <fullName evidence="4">Peptide-methionine (S)-S-oxide reductase</fullName>
    </alternativeName>
</protein>
<comment type="caution">
    <text evidence="6">The sequence shown here is derived from an EMBL/GenBank/DDBJ whole genome shotgun (WGS) entry which is preliminary data.</text>
</comment>
<evidence type="ECO:0000256" key="4">
    <source>
        <dbReference type="ARBA" id="ARBA00030643"/>
    </source>
</evidence>
<reference evidence="6" key="1">
    <citation type="submission" date="2019-06" db="EMBL/GenBank/DDBJ databases">
        <authorList>
            <person name="Zheng W."/>
        </authorList>
    </citation>
    <scope>NUCLEOTIDE SEQUENCE</scope>
    <source>
        <strain evidence="6">QDHG01</strain>
    </source>
</reference>
<dbReference type="PANTHER" id="PTHR43774">
    <property type="entry name" value="PEPTIDE METHIONINE SULFOXIDE REDUCTASE"/>
    <property type="match status" value="1"/>
</dbReference>
<dbReference type="OrthoDB" id="77405at2759"/>
<dbReference type="GO" id="GO:0008113">
    <property type="term" value="F:peptide-methionine (S)-S-oxide reductase activity"/>
    <property type="evidence" value="ECO:0007669"/>
    <property type="project" value="UniProtKB-EC"/>
</dbReference>
<dbReference type="PANTHER" id="PTHR43774:SF1">
    <property type="entry name" value="PEPTIDE METHIONINE SULFOXIDE REDUCTASE MSRA 2"/>
    <property type="match status" value="1"/>
</dbReference>
<accession>A0A8J8NIE7</accession>
<dbReference type="SUPFAM" id="SSF55068">
    <property type="entry name" value="Peptide methionine sulfoxide reductase"/>
    <property type="match status" value="1"/>
</dbReference>
<proteinExistence type="inferred from homology"/>
<evidence type="ECO:0000256" key="3">
    <source>
        <dbReference type="ARBA" id="ARBA00023002"/>
    </source>
</evidence>
<evidence type="ECO:0000256" key="2">
    <source>
        <dbReference type="ARBA" id="ARBA00012502"/>
    </source>
</evidence>
<gene>
    <name evidence="6" type="ORF">FGO68_gene7532</name>
</gene>
<dbReference type="Proteomes" id="UP000785679">
    <property type="component" value="Unassembled WGS sequence"/>
</dbReference>
<evidence type="ECO:0000313" key="6">
    <source>
        <dbReference type="EMBL" id="TNV75672.1"/>
    </source>
</evidence>
<dbReference type="EC" id="1.8.4.11" evidence="2"/>
<evidence type="ECO:0000256" key="1">
    <source>
        <dbReference type="ARBA" id="ARBA00005591"/>
    </source>
</evidence>
<dbReference type="AlphaFoldDB" id="A0A8J8NIE7"/>
<name>A0A8J8NIE7_HALGN</name>
<keyword evidence="3" id="KW-0560">Oxidoreductase</keyword>
<evidence type="ECO:0000259" key="5">
    <source>
        <dbReference type="Pfam" id="PF01625"/>
    </source>
</evidence>
<evidence type="ECO:0000313" key="7">
    <source>
        <dbReference type="Proteomes" id="UP000785679"/>
    </source>
</evidence>
<sequence length="204" mass="22826">MGNLFGSSSAKAASKEAISTASKGFSTSNDSGDRQIAYFAGGCFWGIEHAFQIASGVITAESGYQQGRTENPTYKQICRGDTGHAESVRVTFDPKTITYRQLLQGFFLMHDPTQVDRQGPDYGTQYRSGIYCETSDQLKEAQDFVAEMQPRFSKPIATEVEMAKKFWIAEDYHQDYVENTGRPCHGGNPWPRVFGNTYEQVRKI</sequence>
<keyword evidence="7" id="KW-1185">Reference proteome</keyword>
<dbReference type="NCBIfam" id="TIGR00401">
    <property type="entry name" value="msrA"/>
    <property type="match status" value="1"/>
</dbReference>
<dbReference type="HAMAP" id="MF_01401">
    <property type="entry name" value="MsrA"/>
    <property type="match status" value="1"/>
</dbReference>
<comment type="similarity">
    <text evidence="1">Belongs to the MsrA Met sulfoxide reductase family.</text>
</comment>
<dbReference type="Gene3D" id="3.30.1060.10">
    <property type="entry name" value="Peptide methionine sulphoxide reductase MsrA"/>
    <property type="match status" value="1"/>
</dbReference>
<dbReference type="InterPro" id="IPR036509">
    <property type="entry name" value="Met_Sox_Rdtase_MsrA_sf"/>
</dbReference>